<accession>A0A937D2Y8</accession>
<dbReference type="Pfam" id="PF00512">
    <property type="entry name" value="HisKA"/>
    <property type="match status" value="1"/>
</dbReference>
<evidence type="ECO:0000256" key="7">
    <source>
        <dbReference type="PROSITE-ProRule" id="PRU00169"/>
    </source>
</evidence>
<evidence type="ECO:0000259" key="8">
    <source>
        <dbReference type="PROSITE" id="PS50109"/>
    </source>
</evidence>
<name>A0A937D2Y8_9BURK</name>
<dbReference type="Proteomes" id="UP000613011">
    <property type="component" value="Unassembled WGS sequence"/>
</dbReference>
<evidence type="ECO:0000256" key="6">
    <source>
        <dbReference type="ARBA" id="ARBA00022777"/>
    </source>
</evidence>
<evidence type="ECO:0000259" key="9">
    <source>
        <dbReference type="PROSITE" id="PS50110"/>
    </source>
</evidence>
<dbReference type="PROSITE" id="PS50110">
    <property type="entry name" value="RESPONSE_REGULATORY"/>
    <property type="match status" value="1"/>
</dbReference>
<dbReference type="CDD" id="cd00082">
    <property type="entry name" value="HisKA"/>
    <property type="match status" value="1"/>
</dbReference>
<dbReference type="Pfam" id="PF00072">
    <property type="entry name" value="Response_reg"/>
    <property type="match status" value="1"/>
</dbReference>
<dbReference type="GO" id="GO:0005886">
    <property type="term" value="C:plasma membrane"/>
    <property type="evidence" value="ECO:0007669"/>
    <property type="project" value="UniProtKB-SubCell"/>
</dbReference>
<evidence type="ECO:0000256" key="1">
    <source>
        <dbReference type="ARBA" id="ARBA00000085"/>
    </source>
</evidence>
<proteinExistence type="predicted"/>
<dbReference type="InterPro" id="IPR004358">
    <property type="entry name" value="Sig_transdc_His_kin-like_C"/>
</dbReference>
<reference evidence="11" key="1">
    <citation type="submission" date="2021-01" db="EMBL/GenBank/DDBJ databases">
        <title>Ramlibacter sp. strain AW1 16S ribosomal RNA gene Genome sequencing and assembly.</title>
        <authorList>
            <person name="Kang M."/>
        </authorList>
    </citation>
    <scope>NUCLEOTIDE SEQUENCE</scope>
    <source>
        <strain evidence="11">AW1</strain>
    </source>
</reference>
<feature type="domain" description="Histidine kinase" evidence="8">
    <location>
        <begin position="323"/>
        <end position="541"/>
    </location>
</feature>
<feature type="domain" description="Response regulatory" evidence="9">
    <location>
        <begin position="566"/>
        <end position="682"/>
    </location>
</feature>
<organism evidence="11 12">
    <name type="scientific">Ramlibacter aurantiacus</name>
    <dbReference type="NCBI Taxonomy" id="2801330"/>
    <lineage>
        <taxon>Bacteria</taxon>
        <taxon>Pseudomonadati</taxon>
        <taxon>Pseudomonadota</taxon>
        <taxon>Betaproteobacteria</taxon>
        <taxon>Burkholderiales</taxon>
        <taxon>Comamonadaceae</taxon>
        <taxon>Ramlibacter</taxon>
    </lineage>
</organism>
<dbReference type="PROSITE" id="PS50113">
    <property type="entry name" value="PAC"/>
    <property type="match status" value="1"/>
</dbReference>
<evidence type="ECO:0000313" key="12">
    <source>
        <dbReference type="Proteomes" id="UP000613011"/>
    </source>
</evidence>
<dbReference type="PANTHER" id="PTHR43547:SF2">
    <property type="entry name" value="HYBRID SIGNAL TRANSDUCTION HISTIDINE KINASE C"/>
    <property type="match status" value="1"/>
</dbReference>
<feature type="modified residue" description="4-aspartylphosphate" evidence="7">
    <location>
        <position position="615"/>
    </location>
</feature>
<dbReference type="Gene3D" id="1.10.287.130">
    <property type="match status" value="1"/>
</dbReference>
<evidence type="ECO:0000313" key="11">
    <source>
        <dbReference type="EMBL" id="MBL0420200.1"/>
    </source>
</evidence>
<feature type="domain" description="PAC" evidence="10">
    <location>
        <begin position="257"/>
        <end position="312"/>
    </location>
</feature>
<dbReference type="Gene3D" id="3.40.50.2300">
    <property type="match status" value="1"/>
</dbReference>
<dbReference type="Pfam" id="PF02518">
    <property type="entry name" value="HATPase_c"/>
    <property type="match status" value="1"/>
</dbReference>
<dbReference type="PANTHER" id="PTHR43547">
    <property type="entry name" value="TWO-COMPONENT HISTIDINE KINASE"/>
    <property type="match status" value="1"/>
</dbReference>
<gene>
    <name evidence="11" type="ORF">JI739_07550</name>
</gene>
<dbReference type="EC" id="2.7.13.3" evidence="3"/>
<dbReference type="SUPFAM" id="SSF52172">
    <property type="entry name" value="CheY-like"/>
    <property type="match status" value="1"/>
</dbReference>
<dbReference type="RefSeq" id="WP_201683186.1">
    <property type="nucleotide sequence ID" value="NZ_JAEQNA010000001.1"/>
</dbReference>
<dbReference type="SUPFAM" id="SSF55785">
    <property type="entry name" value="PYP-like sensor domain (PAS domain)"/>
    <property type="match status" value="1"/>
</dbReference>
<dbReference type="Pfam" id="PF08448">
    <property type="entry name" value="PAS_4"/>
    <property type="match status" value="1"/>
</dbReference>
<dbReference type="SMART" id="SM00388">
    <property type="entry name" value="HisKA"/>
    <property type="match status" value="1"/>
</dbReference>
<dbReference type="InterPro" id="IPR005467">
    <property type="entry name" value="His_kinase_dom"/>
</dbReference>
<comment type="subcellular location">
    <subcellularLocation>
        <location evidence="2">Cell inner membrane</location>
        <topology evidence="2">Multi-pass membrane protein</topology>
    </subcellularLocation>
</comment>
<keyword evidence="12" id="KW-1185">Reference proteome</keyword>
<dbReference type="InterPro" id="IPR036097">
    <property type="entry name" value="HisK_dim/P_sf"/>
</dbReference>
<dbReference type="Gene3D" id="3.30.450.20">
    <property type="entry name" value="PAS domain"/>
    <property type="match status" value="2"/>
</dbReference>
<evidence type="ECO:0000259" key="10">
    <source>
        <dbReference type="PROSITE" id="PS50113"/>
    </source>
</evidence>
<sequence length="690" mass="75586">MAPSDTRPHPLLLAAGSAAASQTGQLLQATDWSATALGPIERWPQSLRIAVSICLNSRFPMFVWWGPELVNIYNDAYIPVMGQRHPRGFGQPARATWHEIWDVLGPQQEAVMLRGEATWNERVLLVMERNGFPEPTYFTWSYSPIHREDGRIGGLFCACTEETAHVAAERERDELVESAQNAARTLQTWFDNAPGFVALLGGPDHVFEMVNKAYLQLVGHRDIVGKPMAEALPEVVAQGFDALLDEVFATGQPYFARAMRVRLQMEPGAPLVERFLDLVYQPVRETSGAVVGVFAQGHDVTEQVTASQALREADLRKDEFLATLAHELRNPLAPVRQAARLARIPELDEARREWALDVIERQVSRMTLLIDDLLDVSRISRGKLELRLTCVDLRQLVASMVETAAPGLQAKAHALQLRLPPGPVRVQADPVRLEQVVSNLLSNARKYTDPGGRIEVELTTHGHEAVLCVRDSGIGLSEGDRNRIFGMFSQVRSAIDRAEGGLGIGLALSRGLVHLHGGRIDVHSEGPGRGSEFVVRLPLQPDGAADTPVPLPESAPLPRGDGGELSLLLADDNLDALETLAMLLEAHGYVVHTAQDGEQALAKLRQLRPQVGILDIGMPGMNGYEVARRFRAAEPDAPVRLVALTGWGQAQDQARALNSGFDFHCTKPVDVHHLLELIQQAGTAVDRATG</sequence>
<dbReference type="InterPro" id="IPR036890">
    <property type="entry name" value="HATPase_C_sf"/>
</dbReference>
<dbReference type="EMBL" id="JAEQNA010000001">
    <property type="protein sequence ID" value="MBL0420200.1"/>
    <property type="molecule type" value="Genomic_DNA"/>
</dbReference>
<dbReference type="InterPro" id="IPR013656">
    <property type="entry name" value="PAS_4"/>
</dbReference>
<dbReference type="PRINTS" id="PR00344">
    <property type="entry name" value="BCTRLSENSOR"/>
</dbReference>
<evidence type="ECO:0000256" key="3">
    <source>
        <dbReference type="ARBA" id="ARBA00012438"/>
    </source>
</evidence>
<dbReference type="InterPro" id="IPR035965">
    <property type="entry name" value="PAS-like_dom_sf"/>
</dbReference>
<evidence type="ECO:0000256" key="4">
    <source>
        <dbReference type="ARBA" id="ARBA00022553"/>
    </source>
</evidence>
<dbReference type="InterPro" id="IPR003661">
    <property type="entry name" value="HisK_dim/P_dom"/>
</dbReference>
<keyword evidence="4 7" id="KW-0597">Phosphoprotein</keyword>
<keyword evidence="6" id="KW-0418">Kinase</keyword>
<dbReference type="InterPro" id="IPR000700">
    <property type="entry name" value="PAS-assoc_C"/>
</dbReference>
<dbReference type="InterPro" id="IPR011006">
    <property type="entry name" value="CheY-like_superfamily"/>
</dbReference>
<evidence type="ECO:0000256" key="5">
    <source>
        <dbReference type="ARBA" id="ARBA00022679"/>
    </source>
</evidence>
<dbReference type="InterPro" id="IPR003594">
    <property type="entry name" value="HATPase_dom"/>
</dbReference>
<dbReference type="PROSITE" id="PS50109">
    <property type="entry name" value="HIS_KIN"/>
    <property type="match status" value="1"/>
</dbReference>
<dbReference type="SUPFAM" id="SSF55874">
    <property type="entry name" value="ATPase domain of HSP90 chaperone/DNA topoisomerase II/histidine kinase"/>
    <property type="match status" value="1"/>
</dbReference>
<dbReference type="CDD" id="cd17580">
    <property type="entry name" value="REC_2_DhkD-like"/>
    <property type="match status" value="1"/>
</dbReference>
<evidence type="ECO:0000256" key="2">
    <source>
        <dbReference type="ARBA" id="ARBA00004429"/>
    </source>
</evidence>
<comment type="caution">
    <text evidence="11">The sequence shown here is derived from an EMBL/GenBank/DDBJ whole genome shotgun (WGS) entry which is preliminary data.</text>
</comment>
<dbReference type="SMART" id="SM00448">
    <property type="entry name" value="REC"/>
    <property type="match status" value="1"/>
</dbReference>
<dbReference type="InterPro" id="IPR001789">
    <property type="entry name" value="Sig_transdc_resp-reg_receiver"/>
</dbReference>
<dbReference type="GO" id="GO:0000155">
    <property type="term" value="F:phosphorelay sensor kinase activity"/>
    <property type="evidence" value="ECO:0007669"/>
    <property type="project" value="InterPro"/>
</dbReference>
<dbReference type="SUPFAM" id="SSF47384">
    <property type="entry name" value="Homodimeric domain of signal transducing histidine kinase"/>
    <property type="match status" value="1"/>
</dbReference>
<dbReference type="SMART" id="SM00387">
    <property type="entry name" value="HATPase_c"/>
    <property type="match status" value="1"/>
</dbReference>
<dbReference type="AlphaFoldDB" id="A0A937D2Y8"/>
<protein>
    <recommendedName>
        <fullName evidence="3">histidine kinase</fullName>
        <ecNumber evidence="3">2.7.13.3</ecNumber>
    </recommendedName>
</protein>
<dbReference type="FunFam" id="3.30.565.10:FF:000006">
    <property type="entry name" value="Sensor histidine kinase WalK"/>
    <property type="match status" value="1"/>
</dbReference>
<keyword evidence="5" id="KW-0808">Transferase</keyword>
<dbReference type="Gene3D" id="3.30.565.10">
    <property type="entry name" value="Histidine kinase-like ATPase, C-terminal domain"/>
    <property type="match status" value="1"/>
</dbReference>
<comment type="catalytic activity">
    <reaction evidence="1">
        <text>ATP + protein L-histidine = ADP + protein N-phospho-L-histidine.</text>
        <dbReference type="EC" id="2.7.13.3"/>
    </reaction>
</comment>